<gene>
    <name evidence="2" type="ORF">CARN5_1031</name>
</gene>
<reference evidence="2" key="1">
    <citation type="submission" date="2009-10" db="EMBL/GenBank/DDBJ databases">
        <title>Diversity of trophic interactions inside an arsenic-rich microbial ecosystem.</title>
        <authorList>
            <person name="Bertin P.N."/>
            <person name="Heinrich-Salmeron A."/>
            <person name="Pelletier E."/>
            <person name="Goulhen-Chollet F."/>
            <person name="Arsene-Ploetze F."/>
            <person name="Gallien S."/>
            <person name="Calteau A."/>
            <person name="Vallenet D."/>
            <person name="Casiot C."/>
            <person name="Chane-Woon-Ming B."/>
            <person name="Giloteaux L."/>
            <person name="Barakat M."/>
            <person name="Bonnefoy V."/>
            <person name="Bruneel O."/>
            <person name="Chandler M."/>
            <person name="Cleiss J."/>
            <person name="Duran R."/>
            <person name="Elbaz-Poulichet F."/>
            <person name="Fonknechten N."/>
            <person name="Lauga B."/>
            <person name="Mornico D."/>
            <person name="Ortet P."/>
            <person name="Schaeffer C."/>
            <person name="Siguier P."/>
            <person name="Alexander Thil Smith A."/>
            <person name="Van Dorsselaer A."/>
            <person name="Weissenbach J."/>
            <person name="Medigue C."/>
            <person name="Le Paslier D."/>
        </authorList>
    </citation>
    <scope>NUCLEOTIDE SEQUENCE</scope>
</reference>
<evidence type="ECO:0000256" key="1">
    <source>
        <dbReference type="SAM" id="MobiDB-lite"/>
    </source>
</evidence>
<feature type="region of interest" description="Disordered" evidence="1">
    <location>
        <begin position="10"/>
        <end position="33"/>
    </location>
</feature>
<dbReference type="AlphaFoldDB" id="E6QE36"/>
<organism evidence="2">
    <name type="scientific">mine drainage metagenome</name>
    <dbReference type="NCBI Taxonomy" id="410659"/>
    <lineage>
        <taxon>unclassified sequences</taxon>
        <taxon>metagenomes</taxon>
        <taxon>ecological metagenomes</taxon>
    </lineage>
</organism>
<name>E6QE36_9ZZZZ</name>
<accession>E6QE36</accession>
<protein>
    <submittedName>
        <fullName evidence="2">Uncharacterized protein</fullName>
    </submittedName>
</protein>
<comment type="caution">
    <text evidence="2">The sequence shown here is derived from an EMBL/GenBank/DDBJ whole genome shotgun (WGS) entry which is preliminary data.</text>
</comment>
<proteinExistence type="predicted"/>
<evidence type="ECO:0000313" key="2">
    <source>
        <dbReference type="EMBL" id="CBI05462.1"/>
    </source>
</evidence>
<dbReference type="EMBL" id="CABP01000118">
    <property type="protein sequence ID" value="CBI05462.1"/>
    <property type="molecule type" value="Genomic_DNA"/>
</dbReference>
<sequence>MRLYYDSRIATTNKTNKTNKTGRHGNGTTDRATDKIGDGSLSFLSETDMLDKLLGMLIISLVTLKSCKLHAARFISIPA</sequence>